<dbReference type="EMBL" id="JAIWYP010000012">
    <property type="protein sequence ID" value="KAH3728474.1"/>
    <property type="molecule type" value="Genomic_DNA"/>
</dbReference>
<organism evidence="1 2">
    <name type="scientific">Dreissena polymorpha</name>
    <name type="common">Zebra mussel</name>
    <name type="synonym">Mytilus polymorpha</name>
    <dbReference type="NCBI Taxonomy" id="45954"/>
    <lineage>
        <taxon>Eukaryota</taxon>
        <taxon>Metazoa</taxon>
        <taxon>Spiralia</taxon>
        <taxon>Lophotrochozoa</taxon>
        <taxon>Mollusca</taxon>
        <taxon>Bivalvia</taxon>
        <taxon>Autobranchia</taxon>
        <taxon>Heteroconchia</taxon>
        <taxon>Euheterodonta</taxon>
        <taxon>Imparidentia</taxon>
        <taxon>Neoheterodontei</taxon>
        <taxon>Myida</taxon>
        <taxon>Dreissenoidea</taxon>
        <taxon>Dreissenidae</taxon>
        <taxon>Dreissena</taxon>
    </lineage>
</organism>
<comment type="caution">
    <text evidence="1">The sequence shown here is derived from an EMBL/GenBank/DDBJ whole genome shotgun (WGS) entry which is preliminary data.</text>
</comment>
<sequence>MAWHRRRLFRSLLQVPRRSWRLSLHRRRLSGSLLQVPACLRDCLAPSQTV</sequence>
<protein>
    <submittedName>
        <fullName evidence="1">Uncharacterized protein</fullName>
    </submittedName>
</protein>
<evidence type="ECO:0000313" key="2">
    <source>
        <dbReference type="Proteomes" id="UP000828390"/>
    </source>
</evidence>
<accession>A0A9D4CPL7</accession>
<reference evidence="1" key="2">
    <citation type="submission" date="2020-11" db="EMBL/GenBank/DDBJ databases">
        <authorList>
            <person name="McCartney M.A."/>
            <person name="Auch B."/>
            <person name="Kono T."/>
            <person name="Mallez S."/>
            <person name="Becker A."/>
            <person name="Gohl D.M."/>
            <person name="Silverstein K.A.T."/>
            <person name="Koren S."/>
            <person name="Bechman K.B."/>
            <person name="Herman A."/>
            <person name="Abrahante J.E."/>
            <person name="Garbe J."/>
        </authorList>
    </citation>
    <scope>NUCLEOTIDE SEQUENCE</scope>
    <source>
        <strain evidence="1">Duluth1</strain>
        <tissue evidence="1">Whole animal</tissue>
    </source>
</reference>
<gene>
    <name evidence="1" type="ORF">DPMN_054431</name>
</gene>
<evidence type="ECO:0000313" key="1">
    <source>
        <dbReference type="EMBL" id="KAH3728474.1"/>
    </source>
</evidence>
<name>A0A9D4CPL7_DREPO</name>
<reference evidence="1" key="1">
    <citation type="journal article" date="2019" name="bioRxiv">
        <title>The Genome of the Zebra Mussel, Dreissena polymorpha: A Resource for Invasive Species Research.</title>
        <authorList>
            <person name="McCartney M.A."/>
            <person name="Auch B."/>
            <person name="Kono T."/>
            <person name="Mallez S."/>
            <person name="Zhang Y."/>
            <person name="Obille A."/>
            <person name="Becker A."/>
            <person name="Abrahante J.E."/>
            <person name="Garbe J."/>
            <person name="Badalamenti J.P."/>
            <person name="Herman A."/>
            <person name="Mangelson H."/>
            <person name="Liachko I."/>
            <person name="Sullivan S."/>
            <person name="Sone E.D."/>
            <person name="Koren S."/>
            <person name="Silverstein K.A.T."/>
            <person name="Beckman K.B."/>
            <person name="Gohl D.M."/>
        </authorList>
    </citation>
    <scope>NUCLEOTIDE SEQUENCE</scope>
    <source>
        <strain evidence="1">Duluth1</strain>
        <tissue evidence="1">Whole animal</tissue>
    </source>
</reference>
<proteinExistence type="predicted"/>
<keyword evidence="2" id="KW-1185">Reference proteome</keyword>
<dbReference type="AlphaFoldDB" id="A0A9D4CPL7"/>
<dbReference type="Proteomes" id="UP000828390">
    <property type="component" value="Unassembled WGS sequence"/>
</dbReference>